<dbReference type="EMBL" id="JADGKB010000171">
    <property type="protein sequence ID" value="KAJ3251704.1"/>
    <property type="molecule type" value="Genomic_DNA"/>
</dbReference>
<dbReference type="PROSITE" id="PS00036">
    <property type="entry name" value="BZIP_BASIC"/>
    <property type="match status" value="1"/>
</dbReference>
<keyword evidence="4" id="KW-1185">Reference proteome</keyword>
<dbReference type="AlphaFoldDB" id="A0AAD5UDF5"/>
<sequence>MDSAPSSFEEFLQTEFPLPQMESSTPVEMTPQFAPVDMTPFFAPVDMTPLFTSVDMAHVSSVSTVFSPLQMARNLSTSGVSKKRREYTMNHQELLADVEERRRRNTESARRSRARKLERVQELERRLAESEKIRQEMAGQLAQLLAERQQRQAQQKNVTMLPSALF</sequence>
<evidence type="ECO:0000259" key="2">
    <source>
        <dbReference type="PROSITE" id="PS50217"/>
    </source>
</evidence>
<keyword evidence="1" id="KW-0175">Coiled coil</keyword>
<feature type="domain" description="BZIP" evidence="2">
    <location>
        <begin position="99"/>
        <end position="147"/>
    </location>
</feature>
<comment type="caution">
    <text evidence="3">The sequence shown here is derived from an EMBL/GenBank/DDBJ whole genome shotgun (WGS) entry which is preliminary data.</text>
</comment>
<feature type="coiled-coil region" evidence="1">
    <location>
        <begin position="106"/>
        <end position="147"/>
    </location>
</feature>
<organism evidence="3 4">
    <name type="scientific">Boothiomyces macroporosus</name>
    <dbReference type="NCBI Taxonomy" id="261099"/>
    <lineage>
        <taxon>Eukaryota</taxon>
        <taxon>Fungi</taxon>
        <taxon>Fungi incertae sedis</taxon>
        <taxon>Chytridiomycota</taxon>
        <taxon>Chytridiomycota incertae sedis</taxon>
        <taxon>Chytridiomycetes</taxon>
        <taxon>Rhizophydiales</taxon>
        <taxon>Terramycetaceae</taxon>
        <taxon>Boothiomyces</taxon>
    </lineage>
</organism>
<dbReference type="CDD" id="cd12193">
    <property type="entry name" value="bZIP_GCN4"/>
    <property type="match status" value="1"/>
</dbReference>
<dbReference type="PROSITE" id="PS50217">
    <property type="entry name" value="BZIP"/>
    <property type="match status" value="1"/>
</dbReference>
<name>A0AAD5UDF5_9FUNG</name>
<protein>
    <recommendedName>
        <fullName evidence="2">BZIP domain-containing protein</fullName>
    </recommendedName>
</protein>
<dbReference type="InterPro" id="IPR046347">
    <property type="entry name" value="bZIP_sf"/>
</dbReference>
<dbReference type="GO" id="GO:0003700">
    <property type="term" value="F:DNA-binding transcription factor activity"/>
    <property type="evidence" value="ECO:0007669"/>
    <property type="project" value="InterPro"/>
</dbReference>
<evidence type="ECO:0000313" key="4">
    <source>
        <dbReference type="Proteomes" id="UP001210925"/>
    </source>
</evidence>
<evidence type="ECO:0000313" key="3">
    <source>
        <dbReference type="EMBL" id="KAJ3251704.1"/>
    </source>
</evidence>
<dbReference type="SUPFAM" id="SSF57959">
    <property type="entry name" value="Leucine zipper domain"/>
    <property type="match status" value="1"/>
</dbReference>
<gene>
    <name evidence="3" type="ORF">HK103_002192</name>
</gene>
<dbReference type="Gene3D" id="3.30.160.60">
    <property type="entry name" value="Classic Zinc Finger"/>
    <property type="match status" value="1"/>
</dbReference>
<dbReference type="Proteomes" id="UP001210925">
    <property type="component" value="Unassembled WGS sequence"/>
</dbReference>
<proteinExistence type="predicted"/>
<reference evidence="3" key="1">
    <citation type="submission" date="2020-05" db="EMBL/GenBank/DDBJ databases">
        <title>Phylogenomic resolution of chytrid fungi.</title>
        <authorList>
            <person name="Stajich J.E."/>
            <person name="Amses K."/>
            <person name="Simmons R."/>
            <person name="Seto K."/>
            <person name="Myers J."/>
            <person name="Bonds A."/>
            <person name="Quandt C.A."/>
            <person name="Barry K."/>
            <person name="Liu P."/>
            <person name="Grigoriev I."/>
            <person name="Longcore J.E."/>
            <person name="James T.Y."/>
        </authorList>
    </citation>
    <scope>NUCLEOTIDE SEQUENCE</scope>
    <source>
        <strain evidence="3">PLAUS21</strain>
    </source>
</reference>
<accession>A0AAD5UDF5</accession>
<evidence type="ECO:0000256" key="1">
    <source>
        <dbReference type="SAM" id="Coils"/>
    </source>
</evidence>
<dbReference type="InterPro" id="IPR004827">
    <property type="entry name" value="bZIP"/>
</dbReference>